<dbReference type="EMBL" id="LT838813">
    <property type="protein sequence ID" value="SMD46078.1"/>
    <property type="molecule type" value="Genomic_DNA"/>
</dbReference>
<evidence type="ECO:0000313" key="2">
    <source>
        <dbReference type="Proteomes" id="UP000192333"/>
    </source>
</evidence>
<dbReference type="AlphaFoldDB" id="A0A1W2HBH2"/>
<organism evidence="1 2">
    <name type="scientific">Aquiflexum balticum DSM 16537</name>
    <dbReference type="NCBI Taxonomy" id="758820"/>
    <lineage>
        <taxon>Bacteria</taxon>
        <taxon>Pseudomonadati</taxon>
        <taxon>Bacteroidota</taxon>
        <taxon>Cytophagia</taxon>
        <taxon>Cytophagales</taxon>
        <taxon>Cyclobacteriaceae</taxon>
        <taxon>Aquiflexum</taxon>
    </lineage>
</organism>
<dbReference type="OrthoDB" id="799380at2"/>
<proteinExistence type="predicted"/>
<dbReference type="Proteomes" id="UP000192333">
    <property type="component" value="Chromosome I"/>
</dbReference>
<gene>
    <name evidence="1" type="ORF">SAMN00777080_4757</name>
</gene>
<reference evidence="2" key="1">
    <citation type="submission" date="2017-04" db="EMBL/GenBank/DDBJ databases">
        <authorList>
            <person name="Varghese N."/>
            <person name="Submissions S."/>
        </authorList>
    </citation>
    <scope>NUCLEOTIDE SEQUENCE [LARGE SCALE GENOMIC DNA]</scope>
    <source>
        <strain evidence="2">DSM 16537</strain>
    </source>
</reference>
<accession>A0A1W2HBH2</accession>
<sequence>MNSSKLYRLIDLIEEIKKIDEIILIHKNQGNDDFMSSQYESKKSKLMKELISDLAANSNESPEVFKTIEKIIFKFYPNESPKKHSDLDQLVAAIG</sequence>
<dbReference type="RefSeq" id="WP_084123023.1">
    <property type="nucleotide sequence ID" value="NZ_LT838813.1"/>
</dbReference>
<protein>
    <submittedName>
        <fullName evidence="1">Uncharacterized protein</fullName>
    </submittedName>
</protein>
<dbReference type="STRING" id="758820.SAMN00777080_4757"/>
<name>A0A1W2HBH2_9BACT</name>
<keyword evidence="2" id="KW-1185">Reference proteome</keyword>
<evidence type="ECO:0000313" key="1">
    <source>
        <dbReference type="EMBL" id="SMD46078.1"/>
    </source>
</evidence>